<evidence type="ECO:0000256" key="3">
    <source>
        <dbReference type="ARBA" id="ARBA00022448"/>
    </source>
</evidence>
<dbReference type="GO" id="GO:1903785">
    <property type="term" value="P:L-valine transmembrane transport"/>
    <property type="evidence" value="ECO:0007669"/>
    <property type="project" value="TreeGrafter"/>
</dbReference>
<feature type="transmembrane region" description="Helical" evidence="8">
    <location>
        <begin position="20"/>
        <end position="37"/>
    </location>
</feature>
<dbReference type="EMBL" id="FNKP01000001">
    <property type="protein sequence ID" value="SDQ82936.1"/>
    <property type="molecule type" value="Genomic_DNA"/>
</dbReference>
<keyword evidence="5 8" id="KW-0812">Transmembrane</keyword>
<evidence type="ECO:0000256" key="4">
    <source>
        <dbReference type="ARBA" id="ARBA00022475"/>
    </source>
</evidence>
<evidence type="ECO:0000256" key="7">
    <source>
        <dbReference type="ARBA" id="ARBA00023136"/>
    </source>
</evidence>
<keyword evidence="4" id="KW-1003">Cell membrane</keyword>
<keyword evidence="10" id="KW-1185">Reference proteome</keyword>
<dbReference type="Proteomes" id="UP000183487">
    <property type="component" value="Unassembled WGS sequence"/>
</dbReference>
<evidence type="ECO:0000256" key="2">
    <source>
        <dbReference type="ARBA" id="ARBA00010735"/>
    </source>
</evidence>
<dbReference type="OrthoDB" id="9179311at2"/>
<evidence type="ECO:0000313" key="9">
    <source>
        <dbReference type="EMBL" id="SDQ82936.1"/>
    </source>
</evidence>
<evidence type="ECO:0000256" key="5">
    <source>
        <dbReference type="ARBA" id="ARBA00022692"/>
    </source>
</evidence>
<protein>
    <submittedName>
        <fullName evidence="9">Predicted branched-chain amino acid permease (Azaleucine resistance)</fullName>
    </submittedName>
</protein>
<evidence type="ECO:0000313" key="10">
    <source>
        <dbReference type="Proteomes" id="UP000183487"/>
    </source>
</evidence>
<keyword evidence="7 8" id="KW-0472">Membrane</keyword>
<keyword evidence="3" id="KW-0813">Transport</keyword>
<organism evidence="9 10">
    <name type="scientific">Paraburkholderia fungorum</name>
    <dbReference type="NCBI Taxonomy" id="134537"/>
    <lineage>
        <taxon>Bacteria</taxon>
        <taxon>Pseudomonadati</taxon>
        <taxon>Pseudomonadota</taxon>
        <taxon>Betaproteobacteria</taxon>
        <taxon>Burkholderiales</taxon>
        <taxon>Burkholderiaceae</taxon>
        <taxon>Paraburkholderia</taxon>
    </lineage>
</organism>
<feature type="transmembrane region" description="Helical" evidence="8">
    <location>
        <begin position="137"/>
        <end position="164"/>
    </location>
</feature>
<dbReference type="PANTHER" id="PTHR34979:SF1">
    <property type="entry name" value="INNER MEMBRANE PROTEIN YGAZ"/>
    <property type="match status" value="1"/>
</dbReference>
<evidence type="ECO:0000256" key="8">
    <source>
        <dbReference type="SAM" id="Phobius"/>
    </source>
</evidence>
<evidence type="ECO:0000256" key="1">
    <source>
        <dbReference type="ARBA" id="ARBA00004651"/>
    </source>
</evidence>
<evidence type="ECO:0000256" key="6">
    <source>
        <dbReference type="ARBA" id="ARBA00022989"/>
    </source>
</evidence>
<gene>
    <name evidence="9" type="ORF">SAMN05443245_2921</name>
</gene>
<reference evidence="10" key="1">
    <citation type="submission" date="2016-10" db="EMBL/GenBank/DDBJ databases">
        <authorList>
            <person name="Varghese N."/>
        </authorList>
    </citation>
    <scope>NUCLEOTIDE SEQUENCE [LARGE SCALE GENOMIC DNA]</scope>
    <source>
        <strain evidence="10">GAS106B</strain>
    </source>
</reference>
<sequence length="248" mass="26766">MPARLSDLDRRAFRQGARDYAPTLMAIFSWGLVTGIAMSKSVLTLPQSLTMSLLCYAGSSQLAVLPLLAAKLPIWTVLLTAAMVNTRFVIFSVGLAPHFSYLPMWRRIVLGYFNGDVIYLLFQKKSFAPGYVPGKEAYYWGMALSSWLSWQVSSIAGILLASLIPDNWGLALAGTLALLPIMVSAIATRSTLVAVAIAGVVSLLAFDLPYRLALPLAVIAAIVAGSAADLMVERADLRRIRNSAGDSR</sequence>
<dbReference type="GO" id="GO:0005886">
    <property type="term" value="C:plasma membrane"/>
    <property type="evidence" value="ECO:0007669"/>
    <property type="project" value="UniProtKB-SubCell"/>
</dbReference>
<accession>A0A1H1E483</accession>
<dbReference type="AlphaFoldDB" id="A0A1H1E483"/>
<dbReference type="PANTHER" id="PTHR34979">
    <property type="entry name" value="INNER MEMBRANE PROTEIN YGAZ"/>
    <property type="match status" value="1"/>
</dbReference>
<feature type="transmembrane region" description="Helical" evidence="8">
    <location>
        <begin position="212"/>
        <end position="232"/>
    </location>
</feature>
<dbReference type="InterPro" id="IPR011606">
    <property type="entry name" value="Brnchd-chn_aa_trnsp_permease"/>
</dbReference>
<comment type="subcellular location">
    <subcellularLocation>
        <location evidence="1">Cell membrane</location>
        <topology evidence="1">Multi-pass membrane protein</topology>
    </subcellularLocation>
</comment>
<dbReference type="Pfam" id="PF03591">
    <property type="entry name" value="AzlC"/>
    <property type="match status" value="1"/>
</dbReference>
<name>A0A1H1E483_9BURK</name>
<keyword evidence="6 8" id="KW-1133">Transmembrane helix</keyword>
<comment type="similarity">
    <text evidence="2">Belongs to the AzlC family.</text>
</comment>
<feature type="transmembrane region" description="Helical" evidence="8">
    <location>
        <begin position="176"/>
        <end position="206"/>
    </location>
</feature>
<proteinExistence type="inferred from homology"/>
<dbReference type="RefSeq" id="WP_074765588.1">
    <property type="nucleotide sequence ID" value="NZ_FNKP01000001.1"/>
</dbReference>